<comment type="caution">
    <text evidence="1">The sequence shown here is derived from an EMBL/GenBank/DDBJ whole genome shotgun (WGS) entry which is preliminary data.</text>
</comment>
<organism evidence="1 2">
    <name type="scientific">Shinella granuli</name>
    <dbReference type="NCBI Taxonomy" id="323621"/>
    <lineage>
        <taxon>Bacteria</taxon>
        <taxon>Pseudomonadati</taxon>
        <taxon>Pseudomonadota</taxon>
        <taxon>Alphaproteobacteria</taxon>
        <taxon>Hyphomicrobiales</taxon>
        <taxon>Rhizobiaceae</taxon>
        <taxon>Shinella</taxon>
    </lineage>
</organism>
<evidence type="ECO:0000313" key="1">
    <source>
        <dbReference type="EMBL" id="TCN32335.1"/>
    </source>
</evidence>
<dbReference type="SUPFAM" id="SSF49777">
    <property type="entry name" value="PEBP-like"/>
    <property type="match status" value="1"/>
</dbReference>
<evidence type="ECO:0000313" key="2">
    <source>
        <dbReference type="Proteomes" id="UP000295351"/>
    </source>
</evidence>
<reference evidence="1 2" key="1">
    <citation type="submission" date="2019-03" db="EMBL/GenBank/DDBJ databases">
        <title>Genomic Encyclopedia of Type Strains, Phase IV (KMG-IV): sequencing the most valuable type-strain genomes for metagenomic binning, comparative biology and taxonomic classification.</title>
        <authorList>
            <person name="Goeker M."/>
        </authorList>
    </citation>
    <scope>NUCLEOTIDE SEQUENCE [LARGE SCALE GENOMIC DNA]</scope>
    <source>
        <strain evidence="1 2">DSM 18401</strain>
    </source>
</reference>
<protein>
    <submittedName>
        <fullName evidence="1">Raf kinase inhibitor-like YbhB/YbcL family protein</fullName>
    </submittedName>
</protein>
<dbReference type="InterPro" id="IPR036610">
    <property type="entry name" value="PEBP-like_sf"/>
</dbReference>
<keyword evidence="2" id="KW-1185">Reference proteome</keyword>
<sequence>MGSIGYTGPKPPVGDPAHHYHFQVFALDVDTLGIDPGATREDVLKAMSSHVLSKGEIVGTFERKAAAN</sequence>
<dbReference type="AlphaFoldDB" id="A0A4R2BZ14"/>
<dbReference type="InterPro" id="IPR008914">
    <property type="entry name" value="PEBP"/>
</dbReference>
<dbReference type="Proteomes" id="UP000295351">
    <property type="component" value="Unassembled WGS sequence"/>
</dbReference>
<gene>
    <name evidence="1" type="ORF">EV665_14719</name>
</gene>
<dbReference type="EMBL" id="SLVX01000047">
    <property type="protein sequence ID" value="TCN32335.1"/>
    <property type="molecule type" value="Genomic_DNA"/>
</dbReference>
<dbReference type="Pfam" id="PF01161">
    <property type="entry name" value="PBP"/>
    <property type="match status" value="1"/>
</dbReference>
<dbReference type="Gene3D" id="3.90.280.10">
    <property type="entry name" value="PEBP-like"/>
    <property type="match status" value="1"/>
</dbReference>
<name>A0A4R2BZ14_SHIGR</name>
<accession>A0A4R2BZ14</accession>
<proteinExistence type="predicted"/>